<organism evidence="1 2">
    <name type="scientific">Endomicrobium trichonymphae</name>
    <dbReference type="NCBI Taxonomy" id="1408204"/>
    <lineage>
        <taxon>Bacteria</taxon>
        <taxon>Pseudomonadati</taxon>
        <taxon>Elusimicrobiota</taxon>
        <taxon>Endomicrobiia</taxon>
        <taxon>Endomicrobiales</taxon>
        <taxon>Endomicrobiaceae</taxon>
        <taxon>Candidatus Endomicrobiellum</taxon>
    </lineage>
</organism>
<evidence type="ECO:0000313" key="1">
    <source>
        <dbReference type="EMBL" id="BAG13523.1"/>
    </source>
</evidence>
<dbReference type="STRING" id="471821.TGRD_040"/>
<keyword evidence="2" id="KW-1185">Reference proteome</keyword>
<sequence>MSNPDSTKKVFFLGAGFSKAINHKYPLLSELNEEIKPNIIKGELFKCYRNICSKIGENIEELLAYLSLDLPWKTEYTKTLDKALYIDITKNISATINSLNTMPDKYDYDQEQEQVRLLADFIKENLSLCLTLNYDTLLEKIIFSKKDENYQRSNGYEGFYKVPIQSVADRWKISTSAKWGFGSEDPKGKKLPTILKLHGSINWMWAGISPSDPIYCSDKNDSIQEINNSVLELQPFIVPPALDKNSFYNNNILKSIWSLAYKGLMKSKEIYIIGFSLPDSDISIKYFFKEVMSKNKDRNTSSTIYVINTDESDELKKRYKNVFPEESLNFDYCCQYAFDRFVKEKLSANL</sequence>
<evidence type="ECO:0000313" key="2">
    <source>
        <dbReference type="Proteomes" id="UP000001691"/>
    </source>
</evidence>
<name>B1GZ41_ENDTX</name>
<dbReference type="Pfam" id="PF13289">
    <property type="entry name" value="SIR2_2"/>
    <property type="match status" value="1"/>
</dbReference>
<gene>
    <name evidence="1" type="ordered locus">TGRD_040</name>
</gene>
<dbReference type="HOGENOM" id="CLU_792125_0_0_0"/>
<dbReference type="AlphaFoldDB" id="B1GZ41"/>
<reference evidence="2" key="1">
    <citation type="journal article" date="2008" name="Proc. Natl. Acad. Sci. U.S.A.">
        <title>Complete genome of the uncultured termite group 1 bacteria in a single host protist cell.</title>
        <authorList>
            <person name="Hongoh Y."/>
            <person name="Sharma V.K."/>
            <person name="Prakash T."/>
            <person name="Noda S."/>
            <person name="Taylor T.D."/>
            <person name="Kudo T."/>
            <person name="Sakaki Y."/>
            <person name="Toyoda A."/>
            <person name="Hattori M."/>
            <person name="Ohkuma M."/>
        </authorList>
    </citation>
    <scope>NUCLEOTIDE SEQUENCE [LARGE SCALE GENOMIC DNA]</scope>
    <source>
        <strain evidence="2">Rs-D17 genomovar Ri2008</strain>
    </source>
</reference>
<protein>
    <submittedName>
        <fullName evidence="1">Sir2-domain protein</fullName>
    </submittedName>
</protein>
<dbReference type="Proteomes" id="UP000001691">
    <property type="component" value="Chromosome"/>
</dbReference>
<dbReference type="KEGG" id="rsd:TGRD_040"/>
<accession>B1GZ41</accession>
<proteinExistence type="predicted"/>
<dbReference type="RefSeq" id="WP_015423052.1">
    <property type="nucleotide sequence ID" value="NC_020419.1"/>
</dbReference>
<dbReference type="EMBL" id="AP009510">
    <property type="protein sequence ID" value="BAG13523.1"/>
    <property type="molecule type" value="Genomic_DNA"/>
</dbReference>